<dbReference type="OrthoDB" id="5801225at2"/>
<evidence type="ECO:0000256" key="1">
    <source>
        <dbReference type="HAMAP-Rule" id="MF_02215"/>
    </source>
</evidence>
<evidence type="ECO:0000313" key="4">
    <source>
        <dbReference type="Proteomes" id="UP000288127"/>
    </source>
</evidence>
<dbReference type="PANTHER" id="PTHR38693">
    <property type="entry name" value="UBIQUINONE BIOSYNTHESIS PROTEIN UBIJ"/>
    <property type="match status" value="1"/>
</dbReference>
<dbReference type="SUPFAM" id="SSF55718">
    <property type="entry name" value="SCP-like"/>
    <property type="match status" value="1"/>
</dbReference>
<keyword evidence="1" id="KW-0831">Ubiquinone biosynthesis</keyword>
<protein>
    <recommendedName>
        <fullName evidence="1">Ubiquinone biosynthesis accessory factor UbiJ</fullName>
    </recommendedName>
</protein>
<comment type="subcellular location">
    <subcellularLocation>
        <location evidence="1">Cytoplasm</location>
    </subcellularLocation>
</comment>
<dbReference type="HAMAP" id="MF_02215">
    <property type="entry name" value="UbiJ"/>
    <property type="match status" value="1"/>
</dbReference>
<comment type="pathway">
    <text evidence="1">Cofactor biosynthesis; ubiquinone biosynthesis.</text>
</comment>
<dbReference type="InterPro" id="IPR003033">
    <property type="entry name" value="SCP2_sterol-bd_dom"/>
</dbReference>
<comment type="caution">
    <text evidence="3">The sequence shown here is derived from an EMBL/GenBank/DDBJ whole genome shotgun (WGS) entry which is preliminary data.</text>
</comment>
<dbReference type="EMBL" id="PIPZ01000003">
    <property type="protein sequence ID" value="RUO59273.1"/>
    <property type="molecule type" value="Genomic_DNA"/>
</dbReference>
<dbReference type="AlphaFoldDB" id="A0A432YE96"/>
<comment type="function">
    <text evidence="1">Required for ubiquinone (coenzyme Q) biosynthesis. Binds hydrophobic ubiquinone biosynthetic intermediates via its SCP2 domain and is essential for the stability of the Ubi complex. May constitute a docking platform where Ubi enzymes assemble and access their SCP2-bound polyprenyl substrates.</text>
</comment>
<dbReference type="GO" id="GO:0005737">
    <property type="term" value="C:cytoplasm"/>
    <property type="evidence" value="ECO:0007669"/>
    <property type="project" value="UniProtKB-SubCell"/>
</dbReference>
<organism evidence="3 4">
    <name type="scientific">Pseudidiomarina marina</name>
    <dbReference type="NCBI Taxonomy" id="502366"/>
    <lineage>
        <taxon>Bacteria</taxon>
        <taxon>Pseudomonadati</taxon>
        <taxon>Pseudomonadota</taxon>
        <taxon>Gammaproteobacteria</taxon>
        <taxon>Alteromonadales</taxon>
        <taxon>Idiomarinaceae</taxon>
        <taxon>Pseudidiomarina</taxon>
    </lineage>
</organism>
<dbReference type="PANTHER" id="PTHR38693:SF1">
    <property type="entry name" value="UBIQUINONE BIOSYNTHESIS ACCESSORY FACTOR UBIJ"/>
    <property type="match status" value="1"/>
</dbReference>
<evidence type="ECO:0000313" key="3">
    <source>
        <dbReference type="EMBL" id="RUO59273.1"/>
    </source>
</evidence>
<dbReference type="InterPro" id="IPR038989">
    <property type="entry name" value="UbiJ"/>
</dbReference>
<evidence type="ECO:0000259" key="2">
    <source>
        <dbReference type="Pfam" id="PF02036"/>
    </source>
</evidence>
<dbReference type="InterPro" id="IPR036527">
    <property type="entry name" value="SCP2_sterol-bd_dom_sf"/>
</dbReference>
<dbReference type="GO" id="GO:0006744">
    <property type="term" value="P:ubiquinone biosynthetic process"/>
    <property type="evidence" value="ECO:0007669"/>
    <property type="project" value="UniProtKB-UniRule"/>
</dbReference>
<feature type="domain" description="SCP2" evidence="2">
    <location>
        <begin position="16"/>
        <end position="112"/>
    </location>
</feature>
<dbReference type="Proteomes" id="UP000288127">
    <property type="component" value="Unassembled WGS sequence"/>
</dbReference>
<reference evidence="4" key="1">
    <citation type="journal article" date="2018" name="Front. Microbiol.">
        <title>Genome-Based Analysis Reveals the Taxonomy and Diversity of the Family Idiomarinaceae.</title>
        <authorList>
            <person name="Liu Y."/>
            <person name="Lai Q."/>
            <person name="Shao Z."/>
        </authorList>
    </citation>
    <scope>NUCLEOTIDE SEQUENCE [LARGE SCALE GENOMIC DNA]</scope>
    <source>
        <strain evidence="4">PIM1</strain>
    </source>
</reference>
<dbReference type="UniPathway" id="UPA00232"/>
<gene>
    <name evidence="1" type="primary">ubiJ</name>
    <name evidence="3" type="ORF">CWI76_09585</name>
</gene>
<dbReference type="Pfam" id="PF02036">
    <property type="entry name" value="SCP2"/>
    <property type="match status" value="1"/>
</dbReference>
<accession>A0A432YE96</accession>
<proteinExistence type="inferred from homology"/>
<dbReference type="RefSeq" id="WP_126760121.1">
    <property type="nucleotide sequence ID" value="NZ_CP085233.1"/>
</dbReference>
<name>A0A432YE96_9GAMM</name>
<sequence>MLWTVFPTGAAEAFANHLLSLDTQSSERLRKLTDKRVRVTLHELGKPFTITALAEGVVLSWVDSDAVDCHIMTRLAVLPELRDTANITRLIKADALDIDGDPMLAQQFSKLFVELDIDWQEQLAQRLGDVPAHFVSQAFLRGRKWLQQALADQQAWVRDVLVEEKRVLVSADEFEEFKLNLQQVRAKLDRLERDFRTNFPLSDKGN</sequence>
<keyword evidence="1" id="KW-0963">Cytoplasm</keyword>
<keyword evidence="4" id="KW-1185">Reference proteome</keyword>
<comment type="similarity">
    <text evidence="1">Belongs to the UbiJ family.</text>
</comment>